<dbReference type="CDD" id="cd03443">
    <property type="entry name" value="PaaI_thioesterase"/>
    <property type="match status" value="1"/>
</dbReference>
<gene>
    <name evidence="1" type="ORF">JKL49_08610</name>
</gene>
<dbReference type="Proteomes" id="UP000622580">
    <property type="component" value="Unassembled WGS sequence"/>
</dbReference>
<keyword evidence="2" id="KW-1185">Reference proteome</keyword>
<proteinExistence type="predicted"/>
<dbReference type="EMBL" id="JAGSGD010000001">
    <property type="protein sequence ID" value="MBR7619446.1"/>
    <property type="molecule type" value="Genomic_DNA"/>
</dbReference>
<accession>A0A941CZF9</accession>
<comment type="caution">
    <text evidence="1">The sequence shown here is derived from an EMBL/GenBank/DDBJ whole genome shotgun (WGS) entry which is preliminary data.</text>
</comment>
<dbReference type="RefSeq" id="WP_215339799.1">
    <property type="nucleotide sequence ID" value="NZ_JAGSGD010000001.1"/>
</dbReference>
<reference evidence="1" key="1">
    <citation type="submission" date="2021-04" db="EMBL/GenBank/DDBJ databases">
        <title>Draft genome assembly of strain Phenylobacterium sp. 20VBR1 using MiniION and Illumina platforms.</title>
        <authorList>
            <person name="Thomas F.A."/>
            <person name="Krishnan K.P."/>
            <person name="Sinha R.K."/>
        </authorList>
    </citation>
    <scope>NUCLEOTIDE SEQUENCE</scope>
    <source>
        <strain evidence="1">20VBR1</strain>
    </source>
</reference>
<dbReference type="Gene3D" id="3.10.129.10">
    <property type="entry name" value="Hotdog Thioesterase"/>
    <property type="match status" value="1"/>
</dbReference>
<dbReference type="InterPro" id="IPR029069">
    <property type="entry name" value="HotDog_dom_sf"/>
</dbReference>
<sequence>MTTPPEGLFPITHYTVHAAFDWVFAPSIKEMGFTDFVVREGFCSIRLPMNDRLRFFSGAVCGQALMAAIDTAASIATETTARPGKGAVYQHTHFLRPAANDDFRIKATMRRFGKQAPMSIAA</sequence>
<evidence type="ECO:0000313" key="2">
    <source>
        <dbReference type="Proteomes" id="UP000622580"/>
    </source>
</evidence>
<dbReference type="AlphaFoldDB" id="A0A941CZF9"/>
<protein>
    <submittedName>
        <fullName evidence="1">PaaI family thioesterase</fullName>
    </submittedName>
</protein>
<organism evidence="1 2">
    <name type="scientific">Phenylobacterium glaciei</name>
    <dbReference type="NCBI Taxonomy" id="2803784"/>
    <lineage>
        <taxon>Bacteria</taxon>
        <taxon>Pseudomonadati</taxon>
        <taxon>Pseudomonadota</taxon>
        <taxon>Alphaproteobacteria</taxon>
        <taxon>Caulobacterales</taxon>
        <taxon>Caulobacteraceae</taxon>
        <taxon>Phenylobacterium</taxon>
    </lineage>
</organism>
<dbReference type="SUPFAM" id="SSF54637">
    <property type="entry name" value="Thioesterase/thiol ester dehydrase-isomerase"/>
    <property type="match status" value="1"/>
</dbReference>
<name>A0A941CZF9_9CAUL</name>
<evidence type="ECO:0000313" key="1">
    <source>
        <dbReference type="EMBL" id="MBR7619446.1"/>
    </source>
</evidence>